<sequence length="54" mass="5892">MTSLLTKVQNRLKKRAAYARTKAKLQAMPLAVAIDLDIYQPDAAKIAAEAVYGT</sequence>
<reference evidence="1 2" key="1">
    <citation type="submission" date="2019-06" db="EMBL/GenBank/DDBJ databases">
        <title>Genomic Encyclopedia of Archaeal and Bacterial Type Strains, Phase II (KMG-II): from individual species to whole genera.</title>
        <authorList>
            <person name="Goeker M."/>
        </authorList>
    </citation>
    <scope>NUCLEOTIDE SEQUENCE [LARGE SCALE GENOMIC DNA]</scope>
    <source>
        <strain evidence="1 2">DSM 18423</strain>
    </source>
</reference>
<name>A0A543KC00_9RHOB</name>
<dbReference type="AlphaFoldDB" id="A0A543KC00"/>
<gene>
    <name evidence="1" type="ORF">BD293_1232</name>
</gene>
<organism evidence="1 2">
    <name type="scientific">Roseinatronobacter monicus</name>
    <dbReference type="NCBI Taxonomy" id="393481"/>
    <lineage>
        <taxon>Bacteria</taxon>
        <taxon>Pseudomonadati</taxon>
        <taxon>Pseudomonadota</taxon>
        <taxon>Alphaproteobacteria</taxon>
        <taxon>Rhodobacterales</taxon>
        <taxon>Paracoccaceae</taxon>
        <taxon>Roseinatronobacter</taxon>
    </lineage>
</organism>
<dbReference type="EMBL" id="VFPT01000001">
    <property type="protein sequence ID" value="TQM92621.1"/>
    <property type="molecule type" value="Genomic_DNA"/>
</dbReference>
<keyword evidence="2" id="KW-1185">Reference proteome</keyword>
<protein>
    <submittedName>
        <fullName evidence="1">Uncharacterized protein</fullName>
    </submittedName>
</protein>
<comment type="caution">
    <text evidence="1">The sequence shown here is derived from an EMBL/GenBank/DDBJ whole genome shotgun (WGS) entry which is preliminary data.</text>
</comment>
<proteinExistence type="predicted"/>
<dbReference type="RefSeq" id="WP_170207071.1">
    <property type="nucleotide sequence ID" value="NZ_VFPT01000001.1"/>
</dbReference>
<accession>A0A543KC00</accession>
<dbReference type="Proteomes" id="UP000320582">
    <property type="component" value="Unassembled WGS sequence"/>
</dbReference>
<evidence type="ECO:0000313" key="2">
    <source>
        <dbReference type="Proteomes" id="UP000320582"/>
    </source>
</evidence>
<evidence type="ECO:0000313" key="1">
    <source>
        <dbReference type="EMBL" id="TQM92621.1"/>
    </source>
</evidence>